<dbReference type="Pfam" id="PF05257">
    <property type="entry name" value="CHAP"/>
    <property type="match status" value="1"/>
</dbReference>
<feature type="compositionally biased region" description="Low complexity" evidence="1">
    <location>
        <begin position="117"/>
        <end position="135"/>
    </location>
</feature>
<dbReference type="Gene3D" id="3.90.1720.10">
    <property type="entry name" value="endopeptidase domain like (from Nostoc punctiforme)"/>
    <property type="match status" value="1"/>
</dbReference>
<comment type="caution">
    <text evidence="3">The sequence shown here is derived from an EMBL/GenBank/DDBJ whole genome shotgun (WGS) entry which is preliminary data.</text>
</comment>
<dbReference type="PROSITE" id="PS50911">
    <property type="entry name" value="CHAP"/>
    <property type="match status" value="1"/>
</dbReference>
<dbReference type="InterPro" id="IPR007921">
    <property type="entry name" value="CHAP_dom"/>
</dbReference>
<feature type="domain" description="Peptidase C51" evidence="2">
    <location>
        <begin position="170"/>
        <end position="297"/>
    </location>
</feature>
<gene>
    <name evidence="3" type="ORF">ACFQZM_20385</name>
</gene>
<evidence type="ECO:0000313" key="4">
    <source>
        <dbReference type="Proteomes" id="UP001597063"/>
    </source>
</evidence>
<feature type="compositionally biased region" description="Low complexity" evidence="1">
    <location>
        <begin position="22"/>
        <end position="37"/>
    </location>
</feature>
<evidence type="ECO:0000259" key="2">
    <source>
        <dbReference type="PROSITE" id="PS50911"/>
    </source>
</evidence>
<dbReference type="Proteomes" id="UP001597063">
    <property type="component" value="Unassembled WGS sequence"/>
</dbReference>
<feature type="region of interest" description="Disordered" evidence="1">
    <location>
        <begin position="1"/>
        <end position="37"/>
    </location>
</feature>
<accession>A0ABW2XMK5</accession>
<dbReference type="InterPro" id="IPR038765">
    <property type="entry name" value="Papain-like_cys_pep_sf"/>
</dbReference>
<organism evidence="3 4">
    <name type="scientific">Actinomadura fibrosa</name>
    <dbReference type="NCBI Taxonomy" id="111802"/>
    <lineage>
        <taxon>Bacteria</taxon>
        <taxon>Bacillati</taxon>
        <taxon>Actinomycetota</taxon>
        <taxon>Actinomycetes</taxon>
        <taxon>Streptosporangiales</taxon>
        <taxon>Thermomonosporaceae</taxon>
        <taxon>Actinomadura</taxon>
    </lineage>
</organism>
<name>A0ABW2XMK5_9ACTN</name>
<keyword evidence="4" id="KW-1185">Reference proteome</keyword>
<dbReference type="RefSeq" id="WP_242619500.1">
    <property type="nucleotide sequence ID" value="NZ_CAACUY010000127.1"/>
</dbReference>
<dbReference type="SUPFAM" id="SSF54001">
    <property type="entry name" value="Cysteine proteinases"/>
    <property type="match status" value="1"/>
</dbReference>
<proteinExistence type="predicted"/>
<dbReference type="EMBL" id="JBHTGP010000011">
    <property type="protein sequence ID" value="MFD0686869.1"/>
    <property type="molecule type" value="Genomic_DNA"/>
</dbReference>
<reference evidence="4" key="1">
    <citation type="journal article" date="2019" name="Int. J. Syst. Evol. Microbiol.">
        <title>The Global Catalogue of Microorganisms (GCM) 10K type strain sequencing project: providing services to taxonomists for standard genome sequencing and annotation.</title>
        <authorList>
            <consortium name="The Broad Institute Genomics Platform"/>
            <consortium name="The Broad Institute Genome Sequencing Center for Infectious Disease"/>
            <person name="Wu L."/>
            <person name="Ma J."/>
        </authorList>
    </citation>
    <scope>NUCLEOTIDE SEQUENCE [LARGE SCALE GENOMIC DNA]</scope>
    <source>
        <strain evidence="4">JCM 9371</strain>
    </source>
</reference>
<evidence type="ECO:0000313" key="3">
    <source>
        <dbReference type="EMBL" id="MFD0686869.1"/>
    </source>
</evidence>
<feature type="region of interest" description="Disordered" evidence="1">
    <location>
        <begin position="81"/>
        <end position="141"/>
    </location>
</feature>
<sequence length="301" mass="30810">MAGKHRKPSSRSFPLPAPPSFSLPALPSLSLPASLPTRLPVPLNWRTTGGVLAGAAVLGTAAVTAQASVLPFGSKPSGQAAAEMAAGTAPAKAPAKPGAPTGSASARKAPTAPKSSAPGTARRATGAAPGAAPGAKPSRPTAAEAIKLARSQVGISEDGNGETKFQEWYMGTSRARETVARDGGSVGGYSDASWCDMFISWVGDRLGFGYGMGQDAWTVAHARWFQENGRWGSEPRPGAIVFYDWDGSGETGGINHVGMVIKKNGDGTIQTVEGNTDNSVQVKTRSTGSVVGYGYPAYAPR</sequence>
<evidence type="ECO:0000256" key="1">
    <source>
        <dbReference type="SAM" id="MobiDB-lite"/>
    </source>
</evidence>
<protein>
    <submittedName>
        <fullName evidence="3">CHAP domain-containing protein</fullName>
    </submittedName>
</protein>
<feature type="compositionally biased region" description="Low complexity" evidence="1">
    <location>
        <begin position="81"/>
        <end position="106"/>
    </location>
</feature>